<feature type="transmembrane region" description="Helical" evidence="2">
    <location>
        <begin position="140"/>
        <end position="159"/>
    </location>
</feature>
<organism evidence="3">
    <name type="scientific">uncultured Pseudonocardia sp</name>
    <dbReference type="NCBI Taxonomy" id="211455"/>
    <lineage>
        <taxon>Bacteria</taxon>
        <taxon>Bacillati</taxon>
        <taxon>Actinomycetota</taxon>
        <taxon>Actinomycetes</taxon>
        <taxon>Pseudonocardiales</taxon>
        <taxon>Pseudonocardiaceae</taxon>
        <taxon>Pseudonocardia</taxon>
        <taxon>environmental samples</taxon>
    </lineage>
</organism>
<feature type="transmembrane region" description="Helical" evidence="2">
    <location>
        <begin position="88"/>
        <end position="109"/>
    </location>
</feature>
<dbReference type="AlphaFoldDB" id="A0A6J4N5W3"/>
<keyword evidence="2" id="KW-0812">Transmembrane</keyword>
<name>A0A6J4N5W3_9PSEU</name>
<protein>
    <recommendedName>
        <fullName evidence="4">Sensor histidine kinase</fullName>
    </recommendedName>
</protein>
<reference evidence="3" key="1">
    <citation type="submission" date="2020-02" db="EMBL/GenBank/DDBJ databases">
        <authorList>
            <person name="Meier V. D."/>
        </authorList>
    </citation>
    <scope>NUCLEOTIDE SEQUENCE</scope>
    <source>
        <strain evidence="3">AVDCRST_MAG66</strain>
    </source>
</reference>
<dbReference type="EMBL" id="CADCUS010000020">
    <property type="protein sequence ID" value="CAA9378871.1"/>
    <property type="molecule type" value="Genomic_DNA"/>
</dbReference>
<gene>
    <name evidence="3" type="ORF">AVDCRST_MAG66-137</name>
</gene>
<keyword evidence="2" id="KW-0472">Membrane</keyword>
<evidence type="ECO:0000256" key="2">
    <source>
        <dbReference type="SAM" id="Phobius"/>
    </source>
</evidence>
<feature type="transmembrane region" description="Helical" evidence="2">
    <location>
        <begin position="18"/>
        <end position="37"/>
    </location>
</feature>
<evidence type="ECO:0000256" key="1">
    <source>
        <dbReference type="SAM" id="Coils"/>
    </source>
</evidence>
<keyword evidence="1" id="KW-0175">Coiled coil</keyword>
<accession>A0A6J4N5W3</accession>
<proteinExistence type="predicted"/>
<keyword evidence="2" id="KW-1133">Transmembrane helix</keyword>
<evidence type="ECO:0000313" key="3">
    <source>
        <dbReference type="EMBL" id="CAA9378871.1"/>
    </source>
</evidence>
<evidence type="ECO:0008006" key="4">
    <source>
        <dbReference type="Google" id="ProtNLM"/>
    </source>
</evidence>
<sequence length="194" mass="21033">MGRRSEPFAPGRPRHADVVVAAGFVVATVAILVTGTLRGWLELGGDAGGAWWAVCTVLTAVTLAWRRRRPLVPVVAVHLAFWTTDGPAAPPLALVLGVAWCVVLASVVLHGSRTTLVQAGLAGASITVFGVVALEETFLWGDAAGIAVPVAVGAAERWIRVRRRRRELAARRREWDDERRAVEQERVRMARELH</sequence>
<feature type="transmembrane region" description="Helical" evidence="2">
    <location>
        <begin position="116"/>
        <end position="134"/>
    </location>
</feature>
<feature type="non-terminal residue" evidence="3">
    <location>
        <position position="194"/>
    </location>
</feature>
<feature type="coiled-coil region" evidence="1">
    <location>
        <begin position="165"/>
        <end position="192"/>
    </location>
</feature>